<dbReference type="SUPFAM" id="SSF55816">
    <property type="entry name" value="5'-nucleotidase (syn. UDP-sugar hydrolase), C-terminal domain"/>
    <property type="match status" value="1"/>
</dbReference>
<dbReference type="PROSITE" id="PS51257">
    <property type="entry name" value="PROKAR_LIPOPROTEIN"/>
    <property type="match status" value="1"/>
</dbReference>
<reference evidence="2 3" key="1">
    <citation type="submission" date="2017-04" db="EMBL/GenBank/DDBJ databases">
        <authorList>
            <person name="Afonso C.L."/>
            <person name="Miller P.J."/>
            <person name="Scott M.A."/>
            <person name="Spackman E."/>
            <person name="Goraichik I."/>
            <person name="Dimitrov K.M."/>
            <person name="Suarez D.L."/>
            <person name="Swayne D.E."/>
        </authorList>
    </citation>
    <scope>NUCLEOTIDE SEQUENCE [LARGE SCALE GENOMIC DNA]</scope>
    <source>
        <strain evidence="2 3">DSM 21164</strain>
    </source>
</reference>
<gene>
    <name evidence="2" type="ORF">SAMN05660703_2671</name>
</gene>
<protein>
    <submittedName>
        <fullName evidence="2">5'-nucleotidase, C-terminal domain</fullName>
    </submittedName>
</protein>
<dbReference type="GO" id="GO:0009166">
    <property type="term" value="P:nucleotide catabolic process"/>
    <property type="evidence" value="ECO:0007669"/>
    <property type="project" value="InterPro"/>
</dbReference>
<dbReference type="InterPro" id="IPR008334">
    <property type="entry name" value="5'-Nucleotdase_C"/>
</dbReference>
<dbReference type="PANTHER" id="PTHR11575">
    <property type="entry name" value="5'-NUCLEOTIDASE-RELATED"/>
    <property type="match status" value="1"/>
</dbReference>
<dbReference type="Gene3D" id="3.90.780.10">
    <property type="entry name" value="5'-Nucleotidase, C-terminal domain"/>
    <property type="match status" value="1"/>
</dbReference>
<dbReference type="RefSeq" id="WP_234989668.1">
    <property type="nucleotide sequence ID" value="NZ_FWXO01000004.1"/>
</dbReference>
<sequence length="255" mass="28242">MNLKIKQFVIIITIVLFASCKQGNQKLVKITGEQIAISDSITATKEIVDFVAPYQKRIDQVLDSALAYAPNSITKTDGALNTTAGNMMADAVLQLVAPVFKSRTQNNLDFVLLNHGGIRSIISAGKVTSRTAYEIMPFENTVVVVGLKGKAIRDMVQYLIASKKPHPIAGIQIIIDKNDSLSAVNIQGKPFDENKVYYVATSNYLVNGGDNMNFFNDKISITETDYLIRNIMIDYFAKKDTIVPIIDDRFIKLDN</sequence>
<dbReference type="InterPro" id="IPR006179">
    <property type="entry name" value="5_nucleotidase/apyrase"/>
</dbReference>
<evidence type="ECO:0000313" key="3">
    <source>
        <dbReference type="Proteomes" id="UP000192360"/>
    </source>
</evidence>
<evidence type="ECO:0000313" key="2">
    <source>
        <dbReference type="EMBL" id="SMC76040.1"/>
    </source>
</evidence>
<dbReference type="EMBL" id="FWXO01000004">
    <property type="protein sequence ID" value="SMC76040.1"/>
    <property type="molecule type" value="Genomic_DNA"/>
</dbReference>
<dbReference type="GO" id="GO:0030288">
    <property type="term" value="C:outer membrane-bounded periplasmic space"/>
    <property type="evidence" value="ECO:0007669"/>
    <property type="project" value="TreeGrafter"/>
</dbReference>
<dbReference type="GO" id="GO:0016787">
    <property type="term" value="F:hydrolase activity"/>
    <property type="evidence" value="ECO:0007669"/>
    <property type="project" value="InterPro"/>
</dbReference>
<dbReference type="AlphaFoldDB" id="A0A1W2BST4"/>
<feature type="domain" description="5'-Nucleotidase C-terminal" evidence="1">
    <location>
        <begin position="78"/>
        <end position="216"/>
    </location>
</feature>
<name>A0A1W2BST4_9FLAO</name>
<dbReference type="PANTHER" id="PTHR11575:SF24">
    <property type="entry name" value="5'-NUCLEOTIDASE"/>
    <property type="match status" value="1"/>
</dbReference>
<dbReference type="InterPro" id="IPR036907">
    <property type="entry name" value="5'-Nucleotdase_C_sf"/>
</dbReference>
<organism evidence="2 3">
    <name type="scientific">Cellulophaga tyrosinoxydans</name>
    <dbReference type="NCBI Taxonomy" id="504486"/>
    <lineage>
        <taxon>Bacteria</taxon>
        <taxon>Pseudomonadati</taxon>
        <taxon>Bacteroidota</taxon>
        <taxon>Flavobacteriia</taxon>
        <taxon>Flavobacteriales</taxon>
        <taxon>Flavobacteriaceae</taxon>
        <taxon>Cellulophaga</taxon>
    </lineage>
</organism>
<dbReference type="PRINTS" id="PR01607">
    <property type="entry name" value="APYRASEFAMLY"/>
</dbReference>
<keyword evidence="3" id="KW-1185">Reference proteome</keyword>
<dbReference type="Pfam" id="PF02872">
    <property type="entry name" value="5_nucleotid_C"/>
    <property type="match status" value="1"/>
</dbReference>
<accession>A0A1W2BST4</accession>
<dbReference type="STRING" id="504486.SAMN05660703_2671"/>
<dbReference type="Proteomes" id="UP000192360">
    <property type="component" value="Unassembled WGS sequence"/>
</dbReference>
<evidence type="ECO:0000259" key="1">
    <source>
        <dbReference type="Pfam" id="PF02872"/>
    </source>
</evidence>
<proteinExistence type="predicted"/>